<reference evidence="6 7" key="1">
    <citation type="submission" date="2016-09" db="EMBL/GenBank/DDBJ databases">
        <authorList>
            <person name="Capua I."/>
            <person name="De Benedictis P."/>
            <person name="Joannis T."/>
            <person name="Lombin L.H."/>
            <person name="Cattoli G."/>
        </authorList>
    </citation>
    <scope>NUCLEOTIDE SEQUENCE [LARGE SCALE GENOMIC DNA]</scope>
    <source>
        <strain evidence="6 7">IMI 309357</strain>
    </source>
</reference>
<evidence type="ECO:0000256" key="3">
    <source>
        <dbReference type="SAM" id="MobiDB-lite"/>
    </source>
</evidence>
<comment type="similarity">
    <text evidence="2">Belongs to the major facilitator superfamily. Monocarboxylate porter (TC 2.A.1.13) family.</text>
</comment>
<feature type="transmembrane region" description="Helical" evidence="4">
    <location>
        <begin position="471"/>
        <end position="492"/>
    </location>
</feature>
<evidence type="ECO:0000313" key="7">
    <source>
        <dbReference type="Proteomes" id="UP000176998"/>
    </source>
</evidence>
<feature type="transmembrane region" description="Helical" evidence="4">
    <location>
        <begin position="150"/>
        <end position="169"/>
    </location>
</feature>
<dbReference type="Pfam" id="PF07690">
    <property type="entry name" value="MFS_1"/>
    <property type="match status" value="1"/>
</dbReference>
<feature type="transmembrane region" description="Helical" evidence="4">
    <location>
        <begin position="342"/>
        <end position="362"/>
    </location>
</feature>
<sequence length="531" mass="57303">MTQRLAEQALYLSLIHSFRRRCWITSRSVHQAGLDNESVLPTPQPQPHLSPPIEGETARQTIPVLASTPPAALAIPATDTTQPTRIERTMEYTSDKEKSYGPGGDPMQKLDEESGSDGNDDFKSASQSPTKPADPPNGGLKAWLQVLGSFFIYFNTWGLVASFGTFQVYYEADLLREHSSFAISTVGSLQSFLMVFLGLFAGPIFDLGYAKQLLWVGTMLIVTGSILQSFSQNLWQLLLTQGLCIGVGMGGLAVLGVAILSPWFTTKLPMATGIAAAGSGVGGLVLPILFRSIQPEIGFRWTVRTMALIALATLSVSILTMEPPKPSAFRRPLIDRSAFKDPPYLFFVGACCLVFLGMYTPFVYVPGYALARHAVSTEIDKYLLAILNGASIVGRTIPILFTAQLGRMNMLIVAVASLSISAFCLSAVTHTPGLLVTVIFYGCSSGAFFSLQPATFSLLTEDKKYIGTRLGMAYAVMSVALLLGSPVGGALVRSIGYYSAWIWAGVTLALGSIMIACSRGLATKWDWRKTL</sequence>
<dbReference type="Proteomes" id="UP000176998">
    <property type="component" value="Unassembled WGS sequence"/>
</dbReference>
<feature type="transmembrane region" description="Helical" evidence="4">
    <location>
        <begin position="434"/>
        <end position="459"/>
    </location>
</feature>
<dbReference type="RefSeq" id="XP_022477888.1">
    <property type="nucleotide sequence ID" value="XM_022615711.1"/>
</dbReference>
<dbReference type="GO" id="GO:0016020">
    <property type="term" value="C:membrane"/>
    <property type="evidence" value="ECO:0007669"/>
    <property type="project" value="UniProtKB-SubCell"/>
</dbReference>
<dbReference type="PANTHER" id="PTHR11360:SF234">
    <property type="entry name" value="MFS-TYPE TRANSPORTER DBAD-RELATED"/>
    <property type="match status" value="1"/>
</dbReference>
<dbReference type="PANTHER" id="PTHR11360">
    <property type="entry name" value="MONOCARBOXYLATE TRANSPORTER"/>
    <property type="match status" value="1"/>
</dbReference>
<dbReference type="GeneID" id="34557221"/>
<evidence type="ECO:0000256" key="2">
    <source>
        <dbReference type="ARBA" id="ARBA00006727"/>
    </source>
</evidence>
<dbReference type="OrthoDB" id="6509908at2759"/>
<feature type="domain" description="Major facilitator superfamily (MFS) profile" evidence="5">
    <location>
        <begin position="141"/>
        <end position="523"/>
    </location>
</feature>
<dbReference type="InterPro" id="IPR011701">
    <property type="entry name" value="MFS"/>
</dbReference>
<dbReference type="EMBL" id="MJBS01000025">
    <property type="protein sequence ID" value="OHF00746.1"/>
    <property type="molecule type" value="Genomic_DNA"/>
</dbReference>
<dbReference type="InterPro" id="IPR036259">
    <property type="entry name" value="MFS_trans_sf"/>
</dbReference>
<proteinExistence type="inferred from homology"/>
<feature type="transmembrane region" description="Helical" evidence="4">
    <location>
        <begin position="213"/>
        <end position="231"/>
    </location>
</feature>
<keyword evidence="4" id="KW-1133">Transmembrane helix</keyword>
<gene>
    <name evidence="6" type="ORF">CORC01_04063</name>
</gene>
<feature type="transmembrane region" description="Helical" evidence="4">
    <location>
        <begin position="268"/>
        <end position="289"/>
    </location>
</feature>
<feature type="transmembrane region" description="Helical" evidence="4">
    <location>
        <begin position="498"/>
        <end position="522"/>
    </location>
</feature>
<evidence type="ECO:0000313" key="6">
    <source>
        <dbReference type="EMBL" id="OHF00746.1"/>
    </source>
</evidence>
<dbReference type="InterPro" id="IPR020846">
    <property type="entry name" value="MFS_dom"/>
</dbReference>
<dbReference type="PROSITE" id="PS50850">
    <property type="entry name" value="MFS"/>
    <property type="match status" value="1"/>
</dbReference>
<evidence type="ECO:0000259" key="5">
    <source>
        <dbReference type="PROSITE" id="PS50850"/>
    </source>
</evidence>
<protein>
    <submittedName>
        <fullName evidence="6">Major facilitator superfamily transporter</fullName>
    </submittedName>
</protein>
<feature type="compositionally biased region" description="Basic and acidic residues" evidence="3">
    <location>
        <begin position="85"/>
        <end position="99"/>
    </location>
</feature>
<comment type="subcellular location">
    <subcellularLocation>
        <location evidence="1">Membrane</location>
        <topology evidence="1">Multi-pass membrane protein</topology>
    </subcellularLocation>
</comment>
<name>A0A1G4BHD7_9PEZI</name>
<keyword evidence="4" id="KW-0472">Membrane</keyword>
<dbReference type="SUPFAM" id="SSF103473">
    <property type="entry name" value="MFS general substrate transporter"/>
    <property type="match status" value="1"/>
</dbReference>
<dbReference type="GO" id="GO:0022857">
    <property type="term" value="F:transmembrane transporter activity"/>
    <property type="evidence" value="ECO:0007669"/>
    <property type="project" value="InterPro"/>
</dbReference>
<feature type="region of interest" description="Disordered" evidence="3">
    <location>
        <begin position="36"/>
        <end position="57"/>
    </location>
</feature>
<dbReference type="AlphaFoldDB" id="A0A1G4BHD7"/>
<feature type="transmembrane region" description="Helical" evidence="4">
    <location>
        <begin position="410"/>
        <end position="428"/>
    </location>
</feature>
<comment type="caution">
    <text evidence="6">The sequence shown here is derived from an EMBL/GenBank/DDBJ whole genome shotgun (WGS) entry which is preliminary data.</text>
</comment>
<dbReference type="Gene3D" id="1.20.1250.20">
    <property type="entry name" value="MFS general substrate transporter like domains"/>
    <property type="match status" value="1"/>
</dbReference>
<keyword evidence="4" id="KW-0812">Transmembrane</keyword>
<accession>A0A1G4BHD7</accession>
<organism evidence="6 7">
    <name type="scientific">Colletotrichum orchidophilum</name>
    <dbReference type="NCBI Taxonomy" id="1209926"/>
    <lineage>
        <taxon>Eukaryota</taxon>
        <taxon>Fungi</taxon>
        <taxon>Dikarya</taxon>
        <taxon>Ascomycota</taxon>
        <taxon>Pezizomycotina</taxon>
        <taxon>Sordariomycetes</taxon>
        <taxon>Hypocreomycetidae</taxon>
        <taxon>Glomerellales</taxon>
        <taxon>Glomerellaceae</taxon>
        <taxon>Colletotrichum</taxon>
    </lineage>
</organism>
<evidence type="ECO:0000256" key="4">
    <source>
        <dbReference type="SAM" id="Phobius"/>
    </source>
</evidence>
<feature type="region of interest" description="Disordered" evidence="3">
    <location>
        <begin position="76"/>
        <end position="136"/>
    </location>
</feature>
<dbReference type="InterPro" id="IPR050327">
    <property type="entry name" value="Proton-linked_MCT"/>
</dbReference>
<feature type="transmembrane region" description="Helical" evidence="4">
    <location>
        <begin position="301"/>
        <end position="321"/>
    </location>
</feature>
<evidence type="ECO:0000256" key="1">
    <source>
        <dbReference type="ARBA" id="ARBA00004141"/>
    </source>
</evidence>
<keyword evidence="7" id="KW-1185">Reference proteome</keyword>
<feature type="transmembrane region" description="Helical" evidence="4">
    <location>
        <begin position="237"/>
        <end position="261"/>
    </location>
</feature>
<feature type="transmembrane region" description="Helical" evidence="4">
    <location>
        <begin position="181"/>
        <end position="201"/>
    </location>
</feature>